<accession>A0A6J5ZPM6</accession>
<organism evidence="1">
    <name type="scientific">freshwater metagenome</name>
    <dbReference type="NCBI Taxonomy" id="449393"/>
    <lineage>
        <taxon>unclassified sequences</taxon>
        <taxon>metagenomes</taxon>
        <taxon>ecological metagenomes</taxon>
    </lineage>
</organism>
<gene>
    <name evidence="1" type="ORF">UFOPK3522_00809</name>
</gene>
<sequence length="150" mass="15754">MILPRIWVIALLVLLFLAASAFAARWLTAENRERAAVVELLHLQKEGDASGMLALLPGCAQKPKCRADVNANARTLRGGGRLTILRYDSGSSYAFAASSGASRVAWDRGGATPAVVQCVAVERRGLAFIGGSIVLHSISRPIPGEGSCPG</sequence>
<name>A0A6J5ZPM6_9ZZZZ</name>
<reference evidence="1" key="1">
    <citation type="submission" date="2020-05" db="EMBL/GenBank/DDBJ databases">
        <authorList>
            <person name="Chiriac C."/>
            <person name="Salcher M."/>
            <person name="Ghai R."/>
            <person name="Kavagutti S V."/>
        </authorList>
    </citation>
    <scope>NUCLEOTIDE SEQUENCE</scope>
</reference>
<protein>
    <submittedName>
        <fullName evidence="1">Unannotated protein</fullName>
    </submittedName>
</protein>
<proteinExistence type="predicted"/>
<evidence type="ECO:0000313" key="1">
    <source>
        <dbReference type="EMBL" id="CAB4343232.1"/>
    </source>
</evidence>
<dbReference type="EMBL" id="CAESAO010000057">
    <property type="protein sequence ID" value="CAB4343232.1"/>
    <property type="molecule type" value="Genomic_DNA"/>
</dbReference>
<dbReference type="AlphaFoldDB" id="A0A6J5ZPM6"/>